<organism evidence="2 3">
    <name type="scientific">Pseudoalteromonas aliena SW19</name>
    <dbReference type="NCBI Taxonomy" id="1314866"/>
    <lineage>
        <taxon>Bacteria</taxon>
        <taxon>Pseudomonadati</taxon>
        <taxon>Pseudomonadota</taxon>
        <taxon>Gammaproteobacteria</taxon>
        <taxon>Alteromonadales</taxon>
        <taxon>Pseudoalteromonadaceae</taxon>
        <taxon>Pseudoalteromonas</taxon>
    </lineage>
</organism>
<dbReference type="InterPro" id="IPR037053">
    <property type="entry name" value="Phage_tail_collar_dom_sf"/>
</dbReference>
<comment type="caution">
    <text evidence="2">The sequence shown here is derived from an EMBL/GenBank/DDBJ whole genome shotgun (WGS) entry which is preliminary data.</text>
</comment>
<dbReference type="Gene3D" id="3.90.1340.10">
    <property type="entry name" value="Phage tail collar domain"/>
    <property type="match status" value="1"/>
</dbReference>
<accession>A0ABR9DZE5</accession>
<keyword evidence="3" id="KW-1185">Reference proteome</keyword>
<reference evidence="2 3" key="1">
    <citation type="submission" date="2015-06" db="EMBL/GenBank/DDBJ databases">
        <title>Genome sequence of Pseudoalteromonas aliena.</title>
        <authorList>
            <person name="Xie B.-B."/>
            <person name="Rong J.-C."/>
            <person name="Qin Q.-L."/>
            <person name="Zhang Y.-Z."/>
        </authorList>
    </citation>
    <scope>NUCLEOTIDE SEQUENCE [LARGE SCALE GENOMIC DNA]</scope>
    <source>
        <strain evidence="2 3">SW19</strain>
    </source>
</reference>
<dbReference type="EMBL" id="AQGU01000025">
    <property type="protein sequence ID" value="MBE0359746.1"/>
    <property type="molecule type" value="Genomic_DNA"/>
</dbReference>
<sequence length="233" mass="23732">MSADPFLGEVEIFAGNFAPRGWAICAGQLLSIAQNTALFSLVGTIYGGDGRSSMALPDIRGRTPVGVGSGAGLSSREWGELGGREFSKITSNNLPPMQSVIALPSFAQSVSVSIPGQTISGVTGAANIATTQDANSGEPTAGAVLATVVAGGGPDKQEKIYQSTAPSSLISIGNVTVDTFDVPAQDNIALTLPANSLTGIVNLHGGGQSLYSQSPFVAMHHIIAMQGIYPSRS</sequence>
<dbReference type="InterPro" id="IPR011083">
    <property type="entry name" value="Phage_tail_collar_dom"/>
</dbReference>
<dbReference type="SUPFAM" id="SSF88874">
    <property type="entry name" value="Receptor-binding domain of short tail fibre protein gp12"/>
    <property type="match status" value="1"/>
</dbReference>
<protein>
    <recommendedName>
        <fullName evidence="1">Phage tail collar domain-containing protein</fullName>
    </recommendedName>
</protein>
<gene>
    <name evidence="2" type="ORF">PALI_a1049</name>
</gene>
<dbReference type="Proteomes" id="UP000648482">
    <property type="component" value="Unassembled WGS sequence"/>
</dbReference>
<evidence type="ECO:0000313" key="3">
    <source>
        <dbReference type="Proteomes" id="UP000648482"/>
    </source>
</evidence>
<dbReference type="Pfam" id="PF07484">
    <property type="entry name" value="Collar"/>
    <property type="match status" value="1"/>
</dbReference>
<evidence type="ECO:0000259" key="1">
    <source>
        <dbReference type="Pfam" id="PF07484"/>
    </source>
</evidence>
<proteinExistence type="predicted"/>
<dbReference type="RefSeq" id="WP_193155725.1">
    <property type="nucleotide sequence ID" value="NZ_AQGU01000025.1"/>
</dbReference>
<evidence type="ECO:0000313" key="2">
    <source>
        <dbReference type="EMBL" id="MBE0359746.1"/>
    </source>
</evidence>
<name>A0ABR9DZE5_9GAMM</name>
<feature type="domain" description="Phage tail collar" evidence="1">
    <location>
        <begin position="8"/>
        <end position="64"/>
    </location>
</feature>